<dbReference type="Gene3D" id="3.40.190.10">
    <property type="entry name" value="Periplasmic binding protein-like II"/>
    <property type="match status" value="1"/>
</dbReference>
<dbReference type="PROSITE" id="PS51257">
    <property type="entry name" value="PROKAR_LIPOPROTEIN"/>
    <property type="match status" value="1"/>
</dbReference>
<keyword evidence="2 7" id="KW-0732">Signal</keyword>
<keyword evidence="3" id="KW-0472">Membrane</keyword>
<evidence type="ECO:0000256" key="5">
    <source>
        <dbReference type="ARBA" id="ARBA00023288"/>
    </source>
</evidence>
<dbReference type="SUPFAM" id="SSF53850">
    <property type="entry name" value="Periplasmic binding protein-like II"/>
    <property type="match status" value="1"/>
</dbReference>
<dbReference type="Proteomes" id="UP001493487">
    <property type="component" value="Unassembled WGS sequence"/>
</dbReference>
<feature type="region of interest" description="Disordered" evidence="6">
    <location>
        <begin position="26"/>
        <end position="47"/>
    </location>
</feature>
<feature type="compositionally biased region" description="Polar residues" evidence="6">
    <location>
        <begin position="26"/>
        <end position="38"/>
    </location>
</feature>
<evidence type="ECO:0000256" key="3">
    <source>
        <dbReference type="ARBA" id="ARBA00023136"/>
    </source>
</evidence>
<feature type="signal peptide" evidence="7">
    <location>
        <begin position="1"/>
        <end position="23"/>
    </location>
</feature>
<dbReference type="PANTHER" id="PTHR43649">
    <property type="entry name" value="ARABINOSE-BINDING PROTEIN-RELATED"/>
    <property type="match status" value="1"/>
</dbReference>
<dbReference type="CDD" id="cd13585">
    <property type="entry name" value="PBP2_TMBP_like"/>
    <property type="match status" value="1"/>
</dbReference>
<dbReference type="EMBL" id="JASKHM010000002">
    <property type="protein sequence ID" value="MEQ4481556.1"/>
    <property type="molecule type" value="Genomic_DNA"/>
</dbReference>
<accession>A0ABV1KPK2</accession>
<gene>
    <name evidence="8" type="ORF">QJS35_04025</name>
</gene>
<evidence type="ECO:0000256" key="4">
    <source>
        <dbReference type="ARBA" id="ARBA00023139"/>
    </source>
</evidence>
<comment type="caution">
    <text evidence="8">The sequence shown here is derived from an EMBL/GenBank/DDBJ whole genome shotgun (WGS) entry which is preliminary data.</text>
</comment>
<evidence type="ECO:0000256" key="6">
    <source>
        <dbReference type="SAM" id="MobiDB-lite"/>
    </source>
</evidence>
<keyword evidence="9" id="KW-1185">Reference proteome</keyword>
<keyword evidence="1" id="KW-1003">Cell membrane</keyword>
<dbReference type="InterPro" id="IPR006059">
    <property type="entry name" value="SBP"/>
</dbReference>
<keyword evidence="4" id="KW-0564">Palmitate</keyword>
<evidence type="ECO:0000313" key="8">
    <source>
        <dbReference type="EMBL" id="MEQ4481556.1"/>
    </source>
</evidence>
<dbReference type="InterPro" id="IPR050490">
    <property type="entry name" value="Bact_solute-bd_prot1"/>
</dbReference>
<sequence>MNTKKWCIIVMTLVLTFTLAACSGNKGSKSNGATSTESADAGKSTDPQETVKLKFMFWGSNEEKKAVEGMVKSFNDSHPNIQVSAEHVPGDYNTKINTLMASNELPDVAYLPDSLASKWGSEGKLLDFTPYVGESEELQNRLPMSFYYSEPGKVVGYATAAEVMVIYFNKDLFTEAGIELPPAEAEKAWTWDQFLEVAKKLTKDKNGKTAADPGFDPNNIDQYGFSFGADRGTWGPLMASNGAGITDETGMKYTMNSPESVEVFQALQDLLFKYHVAPDLIQQKNMPDNYVRLQTRKVAMVIDGTWAQLDISKAKLNYGIGVLPKFKEPKTTYIAGASVVFANTKHPKEAMEFYKFHNNPEQVDLYKIGLWMPVETKYYTDPTAIDLWTKNDVHPPEWKTAAMDYALKYSVKAPTSSLKNWPEMNTKITPALEMIWTNKKPAKEVLDGLEKEVQPLLQGKYADK</sequence>
<reference evidence="8 9" key="1">
    <citation type="journal article" date="2023" name="Genome Announc.">
        <title>Pan-Genome Analyses of the Genus Cohnella and Proposal of the Novel Species Cohnella silvisoli sp. nov., Isolated from Forest Soil.</title>
        <authorList>
            <person name="Wang C."/>
            <person name="Mao L."/>
            <person name="Bao G."/>
            <person name="Zhu H."/>
        </authorList>
    </citation>
    <scope>NUCLEOTIDE SEQUENCE [LARGE SCALE GENOMIC DNA]</scope>
    <source>
        <strain evidence="8 9">NL03-T5-1</strain>
    </source>
</reference>
<dbReference type="PANTHER" id="PTHR43649:SF33">
    <property type="entry name" value="POLYGALACTURONAN_RHAMNOGALACTURONAN-BINDING PROTEIN YTCQ"/>
    <property type="match status" value="1"/>
</dbReference>
<dbReference type="Pfam" id="PF01547">
    <property type="entry name" value="SBP_bac_1"/>
    <property type="match status" value="1"/>
</dbReference>
<evidence type="ECO:0000256" key="1">
    <source>
        <dbReference type="ARBA" id="ARBA00022475"/>
    </source>
</evidence>
<keyword evidence="5" id="KW-0449">Lipoprotein</keyword>
<evidence type="ECO:0000313" key="9">
    <source>
        <dbReference type="Proteomes" id="UP001493487"/>
    </source>
</evidence>
<organism evidence="8 9">
    <name type="scientific">Cohnella silvisoli</name>
    <dbReference type="NCBI Taxonomy" id="2873699"/>
    <lineage>
        <taxon>Bacteria</taxon>
        <taxon>Bacillati</taxon>
        <taxon>Bacillota</taxon>
        <taxon>Bacilli</taxon>
        <taxon>Bacillales</taxon>
        <taxon>Paenibacillaceae</taxon>
        <taxon>Cohnella</taxon>
    </lineage>
</organism>
<evidence type="ECO:0000256" key="2">
    <source>
        <dbReference type="ARBA" id="ARBA00022729"/>
    </source>
</evidence>
<dbReference type="RefSeq" id="WP_232183884.1">
    <property type="nucleotide sequence ID" value="NZ_JAIOAP010000002.1"/>
</dbReference>
<feature type="chain" id="PRO_5046986276" evidence="7">
    <location>
        <begin position="24"/>
        <end position="464"/>
    </location>
</feature>
<protein>
    <submittedName>
        <fullName evidence="8">Sugar ABC transporter substrate-binding protein</fullName>
    </submittedName>
</protein>
<evidence type="ECO:0000256" key="7">
    <source>
        <dbReference type="SAM" id="SignalP"/>
    </source>
</evidence>
<name>A0ABV1KPK2_9BACL</name>
<proteinExistence type="predicted"/>